<organism evidence="11 12">
    <name type="scientific">Paxillus rubicundulus Ve08.2h10</name>
    <dbReference type="NCBI Taxonomy" id="930991"/>
    <lineage>
        <taxon>Eukaryota</taxon>
        <taxon>Fungi</taxon>
        <taxon>Dikarya</taxon>
        <taxon>Basidiomycota</taxon>
        <taxon>Agaricomycotina</taxon>
        <taxon>Agaricomycetes</taxon>
        <taxon>Agaricomycetidae</taxon>
        <taxon>Boletales</taxon>
        <taxon>Paxilineae</taxon>
        <taxon>Paxillaceae</taxon>
        <taxon>Paxillus</taxon>
    </lineage>
</organism>
<keyword evidence="12" id="KW-1185">Reference proteome</keyword>
<reference evidence="12" key="2">
    <citation type="submission" date="2015-01" db="EMBL/GenBank/DDBJ databases">
        <title>Evolutionary Origins and Diversification of the Mycorrhizal Mutualists.</title>
        <authorList>
            <consortium name="DOE Joint Genome Institute"/>
            <consortium name="Mycorrhizal Genomics Consortium"/>
            <person name="Kohler A."/>
            <person name="Kuo A."/>
            <person name="Nagy L.G."/>
            <person name="Floudas D."/>
            <person name="Copeland A."/>
            <person name="Barry K.W."/>
            <person name="Cichocki N."/>
            <person name="Veneault-Fourrey C."/>
            <person name="LaButti K."/>
            <person name="Lindquist E.A."/>
            <person name="Lipzen A."/>
            <person name="Lundell T."/>
            <person name="Morin E."/>
            <person name="Murat C."/>
            <person name="Riley R."/>
            <person name="Ohm R."/>
            <person name="Sun H."/>
            <person name="Tunlid A."/>
            <person name="Henrissat B."/>
            <person name="Grigoriev I.V."/>
            <person name="Hibbett D.S."/>
            <person name="Martin F."/>
        </authorList>
    </citation>
    <scope>NUCLEOTIDE SEQUENCE [LARGE SCALE GENOMIC DNA]</scope>
    <source>
        <strain evidence="12">Ve08.2h10</strain>
    </source>
</reference>
<evidence type="ECO:0000259" key="10">
    <source>
        <dbReference type="PROSITE" id="PS50011"/>
    </source>
</evidence>
<accession>A0A0D0DJN3</accession>
<feature type="region of interest" description="Disordered" evidence="9">
    <location>
        <begin position="1009"/>
        <end position="1057"/>
    </location>
</feature>
<name>A0A0D0DJN3_9AGAM</name>
<feature type="region of interest" description="Disordered" evidence="9">
    <location>
        <begin position="730"/>
        <end position="771"/>
    </location>
</feature>
<evidence type="ECO:0000256" key="9">
    <source>
        <dbReference type="SAM" id="MobiDB-lite"/>
    </source>
</evidence>
<evidence type="ECO:0000256" key="6">
    <source>
        <dbReference type="PIRSR" id="PIRSR630616-1"/>
    </source>
</evidence>
<feature type="cross-link" description="Glycyl lysine isopeptide (Lys-Gly) (interchain with G-Cter in SUMO2)" evidence="8">
    <location>
        <position position="486"/>
    </location>
</feature>
<keyword evidence="4" id="KW-0418">Kinase</keyword>
<protein>
    <recommendedName>
        <fullName evidence="10">Protein kinase domain-containing protein</fullName>
    </recommendedName>
</protein>
<dbReference type="STRING" id="930991.A0A0D0DJN3"/>
<gene>
    <name evidence="11" type="ORF">PAXRUDRAFT_24102</name>
</gene>
<feature type="region of interest" description="Disordered" evidence="9">
    <location>
        <begin position="153"/>
        <end position="212"/>
    </location>
</feature>
<feature type="binding site" evidence="7">
    <location>
        <begin position="488"/>
        <end position="489"/>
    </location>
    <ligand>
        <name>ATP</name>
        <dbReference type="ChEBI" id="CHEBI:30616"/>
    </ligand>
</feature>
<dbReference type="SUPFAM" id="SSF56112">
    <property type="entry name" value="Protein kinase-like (PK-like)"/>
    <property type="match status" value="1"/>
</dbReference>
<feature type="region of interest" description="Disordered" evidence="9">
    <location>
        <begin position="433"/>
        <end position="452"/>
    </location>
</feature>
<dbReference type="OrthoDB" id="541276at2759"/>
<keyword evidence="2" id="KW-0808">Transferase</keyword>
<dbReference type="AlphaFoldDB" id="A0A0D0DJN3"/>
<evidence type="ECO:0000256" key="5">
    <source>
        <dbReference type="ARBA" id="ARBA00022840"/>
    </source>
</evidence>
<evidence type="ECO:0000256" key="3">
    <source>
        <dbReference type="ARBA" id="ARBA00022741"/>
    </source>
</evidence>
<keyword evidence="3 7" id="KW-0547">Nucleotide-binding</keyword>
<dbReference type="Proteomes" id="UP000054538">
    <property type="component" value="Unassembled WGS sequence"/>
</dbReference>
<evidence type="ECO:0000256" key="1">
    <source>
        <dbReference type="ARBA" id="ARBA00022527"/>
    </source>
</evidence>
<sequence>MLNIFDQISVHKERAGRLRNEVMLLQGWESVQDISFLSSPTSESHQTAFILVIPVAACISALAPSDSQPVSSDFLAPHVASRPQQRRYHHYLSVSRLHELMLQYSAQPISLPLPYKSQQARKDILSDTRPNDSQQQLSSRLFNKRFTKDVIRSARSSQSPLIRQPQPQSQFQHQVPVNHSIQHSPLSIPSPLPTLSPSRSPSPLPSPFLRPSVFSTKPTTPLSISSPLPLPSSLPVPASSSLRPRVPKSAASTRPNTTRRSSSTSVFIEDVLAPGDLIGEGISLQGQLARPASAPFTHENNDFDLAKEFEIVRKLGTGSYAVVYLVREVLSRTVPSDDGHCGVLDFGEVPPSRSYVTYGRDFALKCLSKADLDEEALVAQMTEVTIHQSLRPHSNIVTLYRTLETPAFLLLLLEYVPGEDLFYFLEQARDHYEPTPISPDDSSPPRTPPTPSLLASLHPAQLLSPTRLRLIAPSCHEQGVFHRDIKPENFIVTDGFVNGERRVVVKLTDFGLSTTEAECADMDCGSAPYMSFECRNNVAPTYRPAAADVWSLGIVLINMLYHYNPWTDTAEGVCSSFTLFRQHGPNFFMQRFTGMTAAVADFLATRVFCLPPSASFSLSATTSMPVTAREFGAWVEDLPAFLSESSSMSRPVTGHKRVVSTSSMTLGHSLSSCPPSCRPSSRAGGRTPVIHSRSLSRAPSFCPAFEKTGLGLETVPDFDVPQATVEAIEEVDPAEELDLDLDQSVDMENELDDGRSRSTKKRGRRGARKSKVVANGVTMDGTLEVLASASQTLAREISLASRSSSHVRLPSTSVSSPVVDISCAASRSSSKVPPVLVEAYANAADVSTSPVSPPAAPAVAKKTSKWKISFGGKGNSSPVEELAPGTASNVTSLIMGLSPSPSTTVPTPPAAHQGMQAHQSPYTRTPLTPQRSPADEATTWTRGRRPQPYNPNTWGPSSGHAHTYNSASSVVANSPGVGAERKGPRGLSPQPTCGWGVDLASSASSIASSSAKSNWRSSVSTTSSASTSTSAFTRYSNSSARSVSTTATSVSSGSWRAQCKTPGQIAGADANVNNGEQQVVPKNVKIMSGVPWALYELPRQLHPNPVGDIFGQPPQRKPRTRKPKDSKLDTISERPGALQKPPVHQRRDAATSTTDLDGVREGSDTGSDGAPKKVQKGQINALAKMLSALRR</sequence>
<dbReference type="PROSITE" id="PS50011">
    <property type="entry name" value="PROTEIN_KINASE_DOM"/>
    <property type="match status" value="1"/>
</dbReference>
<reference evidence="11 12" key="1">
    <citation type="submission" date="2014-04" db="EMBL/GenBank/DDBJ databases">
        <authorList>
            <consortium name="DOE Joint Genome Institute"/>
            <person name="Kuo A."/>
            <person name="Kohler A."/>
            <person name="Jargeat P."/>
            <person name="Nagy L.G."/>
            <person name="Floudas D."/>
            <person name="Copeland A."/>
            <person name="Barry K.W."/>
            <person name="Cichocki N."/>
            <person name="Veneault-Fourrey C."/>
            <person name="LaButti K."/>
            <person name="Lindquist E.A."/>
            <person name="Lipzen A."/>
            <person name="Lundell T."/>
            <person name="Morin E."/>
            <person name="Murat C."/>
            <person name="Sun H."/>
            <person name="Tunlid A."/>
            <person name="Henrissat B."/>
            <person name="Grigoriev I.V."/>
            <person name="Hibbett D.S."/>
            <person name="Martin F."/>
            <person name="Nordberg H.P."/>
            <person name="Cantor M.N."/>
            <person name="Hua S.X."/>
        </authorList>
    </citation>
    <scope>NUCLEOTIDE SEQUENCE [LARGE SCALE GENOMIC DNA]</scope>
    <source>
        <strain evidence="11 12">Ve08.2h10</strain>
    </source>
</reference>
<dbReference type="PANTHER" id="PTHR24350">
    <property type="entry name" value="SERINE/THREONINE-PROTEIN KINASE IAL-RELATED"/>
    <property type="match status" value="1"/>
</dbReference>
<dbReference type="PROSITE" id="PS00108">
    <property type="entry name" value="PROTEIN_KINASE_ST"/>
    <property type="match status" value="1"/>
</dbReference>
<feature type="compositionally biased region" description="Basic and acidic residues" evidence="9">
    <location>
        <begin position="1123"/>
        <end position="1132"/>
    </location>
</feature>
<feature type="compositionally biased region" description="Basic residues" evidence="9">
    <location>
        <begin position="757"/>
        <end position="771"/>
    </location>
</feature>
<dbReference type="InParanoid" id="A0A0D0DJN3"/>
<dbReference type="InterPro" id="IPR030616">
    <property type="entry name" value="Aur-like"/>
</dbReference>
<feature type="compositionally biased region" description="Low complexity" evidence="9">
    <location>
        <begin position="1009"/>
        <end position="1054"/>
    </location>
</feature>
<evidence type="ECO:0000256" key="7">
    <source>
        <dbReference type="PIRSR" id="PIRSR630616-2"/>
    </source>
</evidence>
<evidence type="ECO:0000313" key="12">
    <source>
        <dbReference type="Proteomes" id="UP000054538"/>
    </source>
</evidence>
<dbReference type="GO" id="GO:0004674">
    <property type="term" value="F:protein serine/threonine kinase activity"/>
    <property type="evidence" value="ECO:0007669"/>
    <property type="project" value="UniProtKB-KW"/>
</dbReference>
<feature type="compositionally biased region" description="Polar residues" evidence="9">
    <location>
        <begin position="920"/>
        <end position="931"/>
    </location>
</feature>
<dbReference type="InterPro" id="IPR000719">
    <property type="entry name" value="Prot_kinase_dom"/>
</dbReference>
<feature type="domain" description="Protein kinase" evidence="10">
    <location>
        <begin position="309"/>
        <end position="690"/>
    </location>
</feature>
<dbReference type="SMART" id="SM00220">
    <property type="entry name" value="S_TKc"/>
    <property type="match status" value="1"/>
</dbReference>
<feature type="region of interest" description="Disordered" evidence="9">
    <location>
        <begin position="920"/>
        <end position="994"/>
    </location>
</feature>
<feature type="binding site" evidence="7">
    <location>
        <position position="365"/>
    </location>
    <ligand>
        <name>ATP</name>
        <dbReference type="ChEBI" id="CHEBI:30616"/>
    </ligand>
</feature>
<feature type="active site" description="Proton acceptor" evidence="6">
    <location>
        <position position="484"/>
    </location>
</feature>
<dbReference type="InterPro" id="IPR008271">
    <property type="entry name" value="Ser/Thr_kinase_AS"/>
</dbReference>
<proteinExistence type="predicted"/>
<feature type="binding site" evidence="7">
    <location>
        <position position="509"/>
    </location>
    <ligand>
        <name>ATP</name>
        <dbReference type="ChEBI" id="CHEBI:30616"/>
    </ligand>
</feature>
<keyword evidence="1" id="KW-0723">Serine/threonine-protein kinase</keyword>
<feature type="compositionally biased region" description="Polar residues" evidence="9">
    <location>
        <begin position="963"/>
        <end position="972"/>
    </location>
</feature>
<evidence type="ECO:0000256" key="2">
    <source>
        <dbReference type="ARBA" id="ARBA00022679"/>
    </source>
</evidence>
<feature type="compositionally biased region" description="Pro residues" evidence="9">
    <location>
        <begin position="188"/>
        <end position="208"/>
    </location>
</feature>
<keyword evidence="5 7" id="KW-0067">ATP-binding</keyword>
<feature type="region of interest" description="Disordered" evidence="9">
    <location>
        <begin position="235"/>
        <end position="262"/>
    </location>
</feature>
<dbReference type="HOGENOM" id="CLU_010087_0_0_1"/>
<dbReference type="Gene3D" id="3.30.200.20">
    <property type="entry name" value="Phosphorylase Kinase, domain 1"/>
    <property type="match status" value="1"/>
</dbReference>
<dbReference type="Pfam" id="PF00069">
    <property type="entry name" value="Pkinase"/>
    <property type="match status" value="1"/>
</dbReference>
<dbReference type="GO" id="GO:0005524">
    <property type="term" value="F:ATP binding"/>
    <property type="evidence" value="ECO:0007669"/>
    <property type="project" value="UniProtKB-KW"/>
</dbReference>
<dbReference type="Gene3D" id="1.10.510.10">
    <property type="entry name" value="Transferase(Phosphotransferase) domain 1"/>
    <property type="match status" value="1"/>
</dbReference>
<evidence type="ECO:0000256" key="8">
    <source>
        <dbReference type="PIRSR" id="PIRSR630616-3"/>
    </source>
</evidence>
<dbReference type="InterPro" id="IPR011009">
    <property type="entry name" value="Kinase-like_dom_sf"/>
</dbReference>
<evidence type="ECO:0000313" key="11">
    <source>
        <dbReference type="EMBL" id="KIK98662.1"/>
    </source>
</evidence>
<evidence type="ECO:0000256" key="4">
    <source>
        <dbReference type="ARBA" id="ARBA00022777"/>
    </source>
</evidence>
<feature type="compositionally biased region" description="Low complexity" evidence="9">
    <location>
        <begin position="164"/>
        <end position="176"/>
    </location>
</feature>
<dbReference type="EMBL" id="KN824885">
    <property type="protein sequence ID" value="KIK98662.1"/>
    <property type="molecule type" value="Genomic_DNA"/>
</dbReference>
<feature type="region of interest" description="Disordered" evidence="9">
    <location>
        <begin position="1104"/>
        <end position="1178"/>
    </location>
</feature>
<feature type="compositionally biased region" description="Acidic residues" evidence="9">
    <location>
        <begin position="730"/>
        <end position="751"/>
    </location>
</feature>